<dbReference type="EMBL" id="QYCN01000017">
    <property type="protein sequence ID" value="RIY09296.1"/>
    <property type="molecule type" value="Genomic_DNA"/>
</dbReference>
<protein>
    <recommendedName>
        <fullName evidence="3">Lipoprotein</fullName>
    </recommendedName>
</protein>
<gene>
    <name evidence="1" type="ORF">D0T11_12785</name>
</gene>
<evidence type="ECO:0000313" key="2">
    <source>
        <dbReference type="Proteomes" id="UP000284250"/>
    </source>
</evidence>
<sequence length="154" mass="17035">MKHYLLAAALLPALAACHNSDKDDAAPAAIAAGFSQDFALHYRQQATLPTAQAPELTVLVEDLQFSICPKNTNCLLPDFAAPTLAITAADGSTQQLKLPRDFSRDMRPAWIDTAGVRANGRRYVVYYRNWSFDAAKQDNPQKQDFTISLRVERP</sequence>
<reference evidence="1 2" key="1">
    <citation type="submission" date="2019-01" db="EMBL/GenBank/DDBJ databases">
        <title>Hymenobacter humicola sp. nov., isolated from soils in Antarctica.</title>
        <authorList>
            <person name="Sedlacek I."/>
            <person name="Holochova P."/>
            <person name="Kralova S."/>
            <person name="Pantucek R."/>
            <person name="Stankova E."/>
            <person name="Vrbovska V."/>
            <person name="Kristofova L."/>
            <person name="Svec P."/>
            <person name="Busse H.-J."/>
        </authorList>
    </citation>
    <scope>NUCLEOTIDE SEQUENCE [LARGE SCALE GENOMIC DNA]</scope>
    <source>
        <strain evidence="1 2">CCM 8852</strain>
    </source>
</reference>
<organism evidence="1 2">
    <name type="scientific">Hymenobacter rubripertinctus</name>
    <dbReference type="NCBI Taxonomy" id="2029981"/>
    <lineage>
        <taxon>Bacteria</taxon>
        <taxon>Pseudomonadati</taxon>
        <taxon>Bacteroidota</taxon>
        <taxon>Cytophagia</taxon>
        <taxon>Cytophagales</taxon>
        <taxon>Hymenobacteraceae</taxon>
        <taxon>Hymenobacter</taxon>
    </lineage>
</organism>
<comment type="caution">
    <text evidence="1">The sequence shown here is derived from an EMBL/GenBank/DDBJ whole genome shotgun (WGS) entry which is preliminary data.</text>
</comment>
<name>A0A418QVQ3_9BACT</name>
<evidence type="ECO:0008006" key="3">
    <source>
        <dbReference type="Google" id="ProtNLM"/>
    </source>
</evidence>
<dbReference type="RefSeq" id="WP_119656176.1">
    <property type="nucleotide sequence ID" value="NZ_JBHUOI010000073.1"/>
</dbReference>
<dbReference type="PROSITE" id="PS51257">
    <property type="entry name" value="PROKAR_LIPOPROTEIN"/>
    <property type="match status" value="1"/>
</dbReference>
<accession>A0A418QVQ3</accession>
<dbReference type="OrthoDB" id="879465at2"/>
<dbReference type="AlphaFoldDB" id="A0A418QVQ3"/>
<proteinExistence type="predicted"/>
<dbReference type="Proteomes" id="UP000284250">
    <property type="component" value="Unassembled WGS sequence"/>
</dbReference>
<evidence type="ECO:0000313" key="1">
    <source>
        <dbReference type="EMBL" id="RIY09296.1"/>
    </source>
</evidence>
<keyword evidence="2" id="KW-1185">Reference proteome</keyword>